<organism evidence="1 2">
    <name type="scientific">Gymnopilus junonius</name>
    <name type="common">Spectacular rustgill mushroom</name>
    <name type="synonym">Gymnopilus spectabilis subsp. junonius</name>
    <dbReference type="NCBI Taxonomy" id="109634"/>
    <lineage>
        <taxon>Eukaryota</taxon>
        <taxon>Fungi</taxon>
        <taxon>Dikarya</taxon>
        <taxon>Basidiomycota</taxon>
        <taxon>Agaricomycotina</taxon>
        <taxon>Agaricomycetes</taxon>
        <taxon>Agaricomycetidae</taxon>
        <taxon>Agaricales</taxon>
        <taxon>Agaricineae</taxon>
        <taxon>Hymenogastraceae</taxon>
        <taxon>Gymnopilus</taxon>
    </lineage>
</organism>
<proteinExistence type="predicted"/>
<dbReference type="Proteomes" id="UP000724874">
    <property type="component" value="Unassembled WGS sequence"/>
</dbReference>
<accession>A0A9P5NQY4</accession>
<dbReference type="AlphaFoldDB" id="A0A9P5NQY4"/>
<name>A0A9P5NQY4_GYMJU</name>
<keyword evidence="2" id="KW-1185">Reference proteome</keyword>
<protein>
    <submittedName>
        <fullName evidence="1">Uncharacterized protein</fullName>
    </submittedName>
</protein>
<reference evidence="1" key="1">
    <citation type="submission" date="2020-11" db="EMBL/GenBank/DDBJ databases">
        <authorList>
            <consortium name="DOE Joint Genome Institute"/>
            <person name="Ahrendt S."/>
            <person name="Riley R."/>
            <person name="Andreopoulos W."/>
            <person name="LaButti K."/>
            <person name="Pangilinan J."/>
            <person name="Ruiz-duenas F.J."/>
            <person name="Barrasa J.M."/>
            <person name="Sanchez-Garcia M."/>
            <person name="Camarero S."/>
            <person name="Miyauchi S."/>
            <person name="Serrano A."/>
            <person name="Linde D."/>
            <person name="Babiker R."/>
            <person name="Drula E."/>
            <person name="Ayuso-Fernandez I."/>
            <person name="Pacheco R."/>
            <person name="Padilla G."/>
            <person name="Ferreira P."/>
            <person name="Barriuso J."/>
            <person name="Kellner H."/>
            <person name="Castanera R."/>
            <person name="Alfaro M."/>
            <person name="Ramirez L."/>
            <person name="Pisabarro A.G."/>
            <person name="Kuo A."/>
            <person name="Tritt A."/>
            <person name="Lipzen A."/>
            <person name="He G."/>
            <person name="Yan M."/>
            <person name="Ng V."/>
            <person name="Cullen D."/>
            <person name="Martin F."/>
            <person name="Rosso M.-N."/>
            <person name="Henrissat B."/>
            <person name="Hibbett D."/>
            <person name="Martinez A.T."/>
            <person name="Grigoriev I.V."/>
        </authorList>
    </citation>
    <scope>NUCLEOTIDE SEQUENCE</scope>
    <source>
        <strain evidence="1">AH 44721</strain>
    </source>
</reference>
<evidence type="ECO:0000313" key="1">
    <source>
        <dbReference type="EMBL" id="KAF8903433.1"/>
    </source>
</evidence>
<dbReference type="OrthoDB" id="2846898at2759"/>
<evidence type="ECO:0000313" key="2">
    <source>
        <dbReference type="Proteomes" id="UP000724874"/>
    </source>
</evidence>
<dbReference type="EMBL" id="JADNYJ010000030">
    <property type="protein sequence ID" value="KAF8903433.1"/>
    <property type="molecule type" value="Genomic_DNA"/>
</dbReference>
<sequence length="478" mass="55248">MSLSILKRYPDTPALPFDVLLAIIDEVACTDDIYTLRSCSLLHHDLLPHCQKYLFETFDMRNGSPETEQYFFKFCTLLTKSPHLARYVHFLYMLYLNLAHVPIDESLPNQPSTVYFLRSLTNVTAFGLHFTKMRWGNLGIGFQNEIRRIITQPCCEELMLAGLDYIPRSVINNCRFVKALSMTACSLECWNPERAVAATENGTVTTIPESNWVHLKNAEFFNSEYLFESLYPCSSTLPIHLDFSNLKHLKVTLSPDTMEVVWKFIHFMSPTLVTLAINQTYRFEVLAEGISEMTRYNGGCLTFEGSYQTLSPLSHLLRFSFSIILYDLDDHSEREHLFELCTLLRTCPPSIRQICIKLDLYGCNTKDVDRFFFPPSSDDEEYEDDDGRPFLMGLDQTLSDQLLFPSLDFVEIGIVLEDDYESDSDESIEEYSYEELLPLPLDEIRESARNMMQLTEQSLEDRVGLFVDVWVRERIASD</sequence>
<comment type="caution">
    <text evidence="1">The sequence shown here is derived from an EMBL/GenBank/DDBJ whole genome shotgun (WGS) entry which is preliminary data.</text>
</comment>
<gene>
    <name evidence="1" type="ORF">CPB84DRAFT_767569</name>
</gene>